<dbReference type="Pfam" id="PF13487">
    <property type="entry name" value="HD_5"/>
    <property type="match status" value="1"/>
</dbReference>
<dbReference type="InterPro" id="IPR037522">
    <property type="entry name" value="HD_GYP_dom"/>
</dbReference>
<organism evidence="3 4">
    <name type="scientific">Nitrospira tepida</name>
    <dbReference type="NCBI Taxonomy" id="2973512"/>
    <lineage>
        <taxon>Bacteria</taxon>
        <taxon>Pseudomonadati</taxon>
        <taxon>Nitrospirota</taxon>
        <taxon>Nitrospiria</taxon>
        <taxon>Nitrospirales</taxon>
        <taxon>Nitrospiraceae</taxon>
        <taxon>Nitrospira</taxon>
    </lineage>
</organism>
<feature type="region of interest" description="Disordered" evidence="1">
    <location>
        <begin position="1"/>
        <end position="21"/>
    </location>
</feature>
<feature type="domain" description="HD-GYP" evidence="2">
    <location>
        <begin position="236"/>
        <end position="436"/>
    </location>
</feature>
<dbReference type="SUPFAM" id="SSF109604">
    <property type="entry name" value="HD-domain/PDEase-like"/>
    <property type="match status" value="1"/>
</dbReference>
<dbReference type="Proteomes" id="UP001179121">
    <property type="component" value="Chromosome"/>
</dbReference>
<dbReference type="Gene3D" id="1.10.3210.10">
    <property type="entry name" value="Hypothetical protein af1432"/>
    <property type="match status" value="1"/>
</dbReference>
<dbReference type="KEGG" id="nti:DNFV4_02570"/>
<evidence type="ECO:0000313" key="3">
    <source>
        <dbReference type="EMBL" id="CAI4032142.1"/>
    </source>
</evidence>
<keyword evidence="4" id="KW-1185">Reference proteome</keyword>
<protein>
    <submittedName>
        <fullName evidence="3">HD-GYP domain-containing protein</fullName>
    </submittedName>
</protein>
<gene>
    <name evidence="3" type="ORF">DNFV4_02570</name>
</gene>
<dbReference type="PANTHER" id="PTHR43155:SF2">
    <property type="entry name" value="CYCLIC DI-GMP PHOSPHODIESTERASE PA4108"/>
    <property type="match status" value="1"/>
</dbReference>
<dbReference type="CDD" id="cd00077">
    <property type="entry name" value="HDc"/>
    <property type="match status" value="1"/>
</dbReference>
<sequence>MNEPTTSPPETGDAETGGQPFLTHEKSLTQKIAKGSEAGDILDQQILMLGIQLVTQLNALIKTARIHGRTNAALDKPVEGMLTLIKTLAHSAAVVLRLQNDFLFIGDQHLKVNAQQMAVFSSVIDSLNAWKVGGISFSNEVESKDIRGFAHVFVTGDPASRTLQDLRKELEGHGVKGIELEDPKFLNPAGVKQQKAVAKNSYMSAAGAVGHLTQQAREGGAVGFKQAKRAIQNIVDLLTQDPATLLGLTTLRCHDEYTHNHSVNVALLSMALGNRAGYSKVELADLGLAALFHDVGKCAISLDVLNKPGEFTKEEWQTMRTHPTEGVLTLITLRGIHHVPDRMAAASFEHHMNYDFSGYPKLAVEWKQSVASRIVTIADCYDAMTSSRVYRREPMTPSKVLQFMFSKSGQSFDPVLLKLFVNCVGIVPIGSLVLLDTNELAVVVRPAQDKDNAERPVVRMVADSDGNPVEDGPEMDLAQKTDDGEYRVSIVQLVDNAAYQFDTSRYFV</sequence>
<proteinExistence type="predicted"/>
<evidence type="ECO:0000259" key="2">
    <source>
        <dbReference type="PROSITE" id="PS51832"/>
    </source>
</evidence>
<accession>A0AA86MZZ8</accession>
<dbReference type="InterPro" id="IPR003607">
    <property type="entry name" value="HD/PDEase_dom"/>
</dbReference>
<dbReference type="AlphaFoldDB" id="A0AA86MZZ8"/>
<evidence type="ECO:0000313" key="4">
    <source>
        <dbReference type="Proteomes" id="UP001179121"/>
    </source>
</evidence>
<dbReference type="SMART" id="SM00471">
    <property type="entry name" value="HDc"/>
    <property type="match status" value="1"/>
</dbReference>
<evidence type="ECO:0000256" key="1">
    <source>
        <dbReference type="SAM" id="MobiDB-lite"/>
    </source>
</evidence>
<dbReference type="PROSITE" id="PS51832">
    <property type="entry name" value="HD_GYP"/>
    <property type="match status" value="1"/>
</dbReference>
<reference evidence="3" key="1">
    <citation type="submission" date="2022-10" db="EMBL/GenBank/DDBJ databases">
        <authorList>
            <person name="Koch H."/>
        </authorList>
    </citation>
    <scope>NUCLEOTIDE SEQUENCE</scope>
    <source>
        <strain evidence="3">DNF</strain>
    </source>
</reference>
<dbReference type="PANTHER" id="PTHR43155">
    <property type="entry name" value="CYCLIC DI-GMP PHOSPHODIESTERASE PA4108-RELATED"/>
    <property type="match status" value="1"/>
</dbReference>
<dbReference type="EMBL" id="OX365700">
    <property type="protein sequence ID" value="CAI4032142.1"/>
    <property type="molecule type" value="Genomic_DNA"/>
</dbReference>
<dbReference type="RefSeq" id="WP_289268888.1">
    <property type="nucleotide sequence ID" value="NZ_OX365700.1"/>
</dbReference>
<name>A0AA86MZZ8_9BACT</name>